<protein>
    <recommendedName>
        <fullName evidence="3">Thiamine biosynthesis protein ThiS</fullName>
    </recommendedName>
</protein>
<dbReference type="InterPro" id="IPR052045">
    <property type="entry name" value="Sulfur_Carrier/Prot_Modifier"/>
</dbReference>
<dbReference type="Proteomes" id="UP000608154">
    <property type="component" value="Unassembled WGS sequence"/>
</dbReference>
<gene>
    <name evidence="1" type="ORF">GCM10011494_32250</name>
</gene>
<accession>A0A916TUH4</accession>
<organism evidence="1 2">
    <name type="scientific">Novosphingobium endophyticum</name>
    <dbReference type="NCBI Taxonomy" id="1955250"/>
    <lineage>
        <taxon>Bacteria</taxon>
        <taxon>Pseudomonadati</taxon>
        <taxon>Pseudomonadota</taxon>
        <taxon>Alphaproteobacteria</taxon>
        <taxon>Sphingomonadales</taxon>
        <taxon>Sphingomonadaceae</taxon>
        <taxon>Novosphingobium</taxon>
    </lineage>
</organism>
<comment type="caution">
    <text evidence="1">The sequence shown here is derived from an EMBL/GenBank/DDBJ whole genome shotgun (WGS) entry which is preliminary data.</text>
</comment>
<proteinExistence type="predicted"/>
<reference evidence="1" key="2">
    <citation type="submission" date="2020-09" db="EMBL/GenBank/DDBJ databases">
        <authorList>
            <person name="Sun Q."/>
            <person name="Zhou Y."/>
        </authorList>
    </citation>
    <scope>NUCLEOTIDE SEQUENCE</scope>
    <source>
        <strain evidence="1">CGMCC 1.15095</strain>
    </source>
</reference>
<reference evidence="1" key="1">
    <citation type="journal article" date="2014" name="Int. J. Syst. Evol. Microbiol.">
        <title>Complete genome sequence of Corynebacterium casei LMG S-19264T (=DSM 44701T), isolated from a smear-ripened cheese.</title>
        <authorList>
            <consortium name="US DOE Joint Genome Institute (JGI-PGF)"/>
            <person name="Walter F."/>
            <person name="Albersmeier A."/>
            <person name="Kalinowski J."/>
            <person name="Ruckert C."/>
        </authorList>
    </citation>
    <scope>NUCLEOTIDE SEQUENCE</scope>
    <source>
        <strain evidence="1">CGMCC 1.15095</strain>
    </source>
</reference>
<dbReference type="PANTHER" id="PTHR38031:SF1">
    <property type="entry name" value="SULFUR CARRIER PROTEIN CYSO"/>
    <property type="match status" value="1"/>
</dbReference>
<evidence type="ECO:0008006" key="3">
    <source>
        <dbReference type="Google" id="ProtNLM"/>
    </source>
</evidence>
<name>A0A916TUH4_9SPHN</name>
<dbReference type="Gene3D" id="3.10.20.30">
    <property type="match status" value="1"/>
</dbReference>
<dbReference type="SUPFAM" id="SSF54285">
    <property type="entry name" value="MoaD/ThiS"/>
    <property type="match status" value="1"/>
</dbReference>
<evidence type="ECO:0000313" key="1">
    <source>
        <dbReference type="EMBL" id="GGC11081.1"/>
    </source>
</evidence>
<dbReference type="AlphaFoldDB" id="A0A916TUH4"/>
<dbReference type="EMBL" id="BMHK01000029">
    <property type="protein sequence ID" value="GGC11081.1"/>
    <property type="molecule type" value="Genomic_DNA"/>
</dbReference>
<dbReference type="PANTHER" id="PTHR38031">
    <property type="entry name" value="SULFUR CARRIER PROTEIN SLR0821-RELATED"/>
    <property type="match status" value="1"/>
</dbReference>
<dbReference type="InterPro" id="IPR016155">
    <property type="entry name" value="Mopterin_synth/thiamin_S_b"/>
</dbReference>
<sequence length="72" mass="7658">MFAGETVGEVLAGAFAAWPGLRHYILDDQERVRKHVVIFLGEVRLANEGALAAPVSDTSEIYVLQALSGGAC</sequence>
<dbReference type="InterPro" id="IPR012675">
    <property type="entry name" value="Beta-grasp_dom_sf"/>
</dbReference>
<evidence type="ECO:0000313" key="2">
    <source>
        <dbReference type="Proteomes" id="UP000608154"/>
    </source>
</evidence>
<keyword evidence="2" id="KW-1185">Reference proteome</keyword>